<accession>A0A4Z1T544</accession>
<dbReference type="GO" id="GO:0030620">
    <property type="term" value="F:U2 snRNA binding"/>
    <property type="evidence" value="ECO:0007669"/>
    <property type="project" value="InterPro"/>
</dbReference>
<dbReference type="OrthoDB" id="433501at2759"/>
<keyword evidence="8" id="KW-0687">Ribonucleoprotein</keyword>
<dbReference type="InterPro" id="IPR001611">
    <property type="entry name" value="Leu-rich_rpt"/>
</dbReference>
<keyword evidence="3" id="KW-0677">Repeat</keyword>
<dbReference type="GO" id="GO:0000398">
    <property type="term" value="P:mRNA splicing, via spliceosome"/>
    <property type="evidence" value="ECO:0007669"/>
    <property type="project" value="InterPro"/>
</dbReference>
<feature type="region of interest" description="Disordered" evidence="7">
    <location>
        <begin position="1"/>
        <end position="35"/>
    </location>
</feature>
<dbReference type="VEuPathDB" id="GiardiaDB:GMRT_23233"/>
<comment type="caution">
    <text evidence="8">The sequence shown here is derived from an EMBL/GenBank/DDBJ whole genome shotgun (WGS) entry which is preliminary data.</text>
</comment>
<evidence type="ECO:0000256" key="4">
    <source>
        <dbReference type="ARBA" id="ARBA00023242"/>
    </source>
</evidence>
<dbReference type="GO" id="GO:0005634">
    <property type="term" value="C:nucleus"/>
    <property type="evidence" value="ECO:0007669"/>
    <property type="project" value="UniProtKB-SubCell"/>
</dbReference>
<dbReference type="PROSITE" id="PS51450">
    <property type="entry name" value="LRR"/>
    <property type="match status" value="1"/>
</dbReference>
<evidence type="ECO:0000256" key="5">
    <source>
        <dbReference type="ARBA" id="ARBA00024196"/>
    </source>
</evidence>
<proteinExistence type="inferred from homology"/>
<keyword evidence="2" id="KW-0433">Leucine-rich repeat</keyword>
<dbReference type="Proteomes" id="UP000315496">
    <property type="component" value="Chromosome 3"/>
</dbReference>
<dbReference type="Gene3D" id="3.80.10.10">
    <property type="entry name" value="Ribonuclease Inhibitor"/>
    <property type="match status" value="1"/>
</dbReference>
<dbReference type="AlphaFoldDB" id="A0A4Z1T544"/>
<evidence type="ECO:0000313" key="8">
    <source>
        <dbReference type="EMBL" id="TNJ27639.1"/>
    </source>
</evidence>
<name>A0A4Z1T544_GIAMU</name>
<comment type="subcellular location">
    <subcellularLocation>
        <location evidence="1">Nucleus</location>
    </subcellularLocation>
</comment>
<dbReference type="SUPFAM" id="SSF52058">
    <property type="entry name" value="L domain-like"/>
    <property type="match status" value="1"/>
</dbReference>
<reference evidence="8 9" key="1">
    <citation type="submission" date="2019-05" db="EMBL/GenBank/DDBJ databases">
        <title>The compact genome of Giardia muris reveals important steps in the evolution of intestinal protozoan parasites.</title>
        <authorList>
            <person name="Xu F."/>
            <person name="Jimenez-Gonzalez A."/>
            <person name="Einarsson E."/>
            <person name="Astvaldsson A."/>
            <person name="Peirasmaki D."/>
            <person name="Eckmann L."/>
            <person name="Andersson J.O."/>
            <person name="Svard S.G."/>
            <person name="Jerlstrom-Hultqvist J."/>
        </authorList>
    </citation>
    <scope>NUCLEOTIDE SEQUENCE [LARGE SCALE GENOMIC DNA]</scope>
    <source>
        <strain evidence="8 9">Roberts-Thomson</strain>
    </source>
</reference>
<keyword evidence="9" id="KW-1185">Reference proteome</keyword>
<dbReference type="Pfam" id="PF14580">
    <property type="entry name" value="LRR_9"/>
    <property type="match status" value="1"/>
</dbReference>
<evidence type="ECO:0000256" key="1">
    <source>
        <dbReference type="ARBA" id="ARBA00004123"/>
    </source>
</evidence>
<evidence type="ECO:0000256" key="2">
    <source>
        <dbReference type="ARBA" id="ARBA00022614"/>
    </source>
</evidence>
<dbReference type="GO" id="GO:1990904">
    <property type="term" value="C:ribonucleoprotein complex"/>
    <property type="evidence" value="ECO:0007669"/>
    <property type="project" value="UniProtKB-KW"/>
</dbReference>
<dbReference type="PANTHER" id="PTHR10552">
    <property type="entry name" value="U2 SMALL NUCLEAR RIBONUCLEOPROTEIN A"/>
    <property type="match status" value="1"/>
</dbReference>
<keyword evidence="6" id="KW-0175">Coiled coil</keyword>
<organism evidence="8 9">
    <name type="scientific">Giardia muris</name>
    <dbReference type="NCBI Taxonomy" id="5742"/>
    <lineage>
        <taxon>Eukaryota</taxon>
        <taxon>Metamonada</taxon>
        <taxon>Diplomonadida</taxon>
        <taxon>Hexamitidae</taxon>
        <taxon>Giardiinae</taxon>
        <taxon>Giardia</taxon>
    </lineage>
</organism>
<evidence type="ECO:0000256" key="6">
    <source>
        <dbReference type="SAM" id="Coils"/>
    </source>
</evidence>
<evidence type="ECO:0000256" key="7">
    <source>
        <dbReference type="SAM" id="MobiDB-lite"/>
    </source>
</evidence>
<comment type="similarity">
    <text evidence="5">Belongs to the U2 small nuclear ribonucleoprotein A family.</text>
</comment>
<dbReference type="EMBL" id="VDLU01000003">
    <property type="protein sequence ID" value="TNJ27639.1"/>
    <property type="molecule type" value="Genomic_DNA"/>
</dbReference>
<evidence type="ECO:0000256" key="3">
    <source>
        <dbReference type="ARBA" id="ARBA00022737"/>
    </source>
</evidence>
<keyword evidence="4" id="KW-0539">Nucleus</keyword>
<protein>
    <submittedName>
        <fullName evidence="8">Putative U2 small nuclear ribonucleoprotein A</fullName>
    </submittedName>
</protein>
<dbReference type="InterPro" id="IPR044640">
    <property type="entry name" value="RU2A"/>
</dbReference>
<dbReference type="InterPro" id="IPR032675">
    <property type="entry name" value="LRR_dom_sf"/>
</dbReference>
<feature type="coiled-coil region" evidence="6">
    <location>
        <begin position="695"/>
        <end position="750"/>
    </location>
</feature>
<dbReference type="PANTHER" id="PTHR10552:SF6">
    <property type="entry name" value="U2 SMALL NUCLEAR RIBONUCLEOPROTEIN A"/>
    <property type="match status" value="1"/>
</dbReference>
<gene>
    <name evidence="8" type="ORF">GMRT_23233</name>
</gene>
<feature type="coiled-coil region" evidence="6">
    <location>
        <begin position="505"/>
        <end position="560"/>
    </location>
</feature>
<evidence type="ECO:0000313" key="9">
    <source>
        <dbReference type="Proteomes" id="UP000315496"/>
    </source>
</evidence>
<sequence length="805" mass="90706">MAQRVNGYTAHQLYQTEEQGGPGNRARPRPARTRYTPRPSALLSTFLEAHPSACTNGRINAVEKDIEMVGTIPTAFRAVHTLFLSNNRVSTLTGLVQFARLRTLSLAYNNIHDFRELAHLSGLRELRTLRLDGNPIAKEPEYRLRVIATVSDTLSSLDGVDVTEKERIAAAQLAADIVDSAESPVENPQPRRTRVVEPPVSKASLLATEAHTGEPLALASGSIDVGIGDNWRERLQGLSALSNLSHFTTEPLSADPGPRSSLRQAISHGFIQPKRSGLIDSTRPAEVLSECPSQENVQEKEEGNVDESRNEIVGPRYRRFLLSVAFSGWFGAWDRLSEAWEVAELCDKHQTCSRYFNRLWHATTCLRAEKEVSYRSNQRIKRLALVSWYSLVARLLTPQVSLIMRQRHITLLCRCFHLWLDINRSRRHERVLCSLADGYSEIRLATLKTHFSLWRMRCGFAEKERYEWKLRQKAFGSLRTRLYRRVIDHLPEALETTKGDSRTMIEELERRLGIAQERNTALAREVKASLSSHQALRDQYTALERRYDALRATLDGQEGAVAQRDRRIAALEAELTSLRKVDYGRVETECADLALARAEVRTVTEKYTRMAADAQAFQGTIARLEVELANRDATLTDTLETNRQLRAAIITAEAARAEMASQVAVLEAQLLATQARCTALGKTMEQDRLTQGIQLAESQRLVEEARQETNGLREEIGYYKELEQLQKTQITSLEIQTETLEQRERVLQEQLLDIVHGGPTTGKTVSFIPTSRADPPTDPDGQALDLQVEELQTRLLEAFGMTDPA</sequence>